<evidence type="ECO:0000313" key="2">
    <source>
        <dbReference type="EMBL" id="CAK0879137.1"/>
    </source>
</evidence>
<evidence type="ECO:0000313" key="3">
    <source>
        <dbReference type="Proteomes" id="UP001189429"/>
    </source>
</evidence>
<gene>
    <name evidence="2" type="ORF">PCOR1329_LOCUS62658</name>
</gene>
<reference evidence="2" key="1">
    <citation type="submission" date="2023-10" db="EMBL/GenBank/DDBJ databases">
        <authorList>
            <person name="Chen Y."/>
            <person name="Shah S."/>
            <person name="Dougan E. K."/>
            <person name="Thang M."/>
            <person name="Chan C."/>
        </authorList>
    </citation>
    <scope>NUCLEOTIDE SEQUENCE [LARGE SCALE GENOMIC DNA]</scope>
</reference>
<dbReference type="Proteomes" id="UP001189429">
    <property type="component" value="Unassembled WGS sequence"/>
</dbReference>
<comment type="caution">
    <text evidence="2">The sequence shown here is derived from an EMBL/GenBank/DDBJ whole genome shotgun (WGS) entry which is preliminary data.</text>
</comment>
<dbReference type="EMBL" id="CAUYUJ010017925">
    <property type="protein sequence ID" value="CAK0879137.1"/>
    <property type="molecule type" value="Genomic_DNA"/>
</dbReference>
<feature type="compositionally biased region" description="Polar residues" evidence="1">
    <location>
        <begin position="175"/>
        <end position="194"/>
    </location>
</feature>
<evidence type="ECO:0000256" key="1">
    <source>
        <dbReference type="SAM" id="MobiDB-lite"/>
    </source>
</evidence>
<sequence length="501" mass="55557">MSPPVVPATSQLEPQAGVLANVSCTEYVYGGGSHAPAVHLRERWSEVVSLPRFREWNAAAAGDGDRYGRWLMGNLLERGAYLLEETEPAAQERDAALFRSMGVLRDRYLALKAEIDAGSTLEEAICEGMNLNPLHGHDVAAAEVQEWVRRCEEHLERVLNSPTSTADSEPRAIPSPTSTADSEQRASPSLASTADSEECDAEWSTQQGEPYLRALLASASAGRQALFISYRTRGIGSKLTYLNHWHCDFDAHDTKRDEHNLGEQKLEDFLMLWLWFVAQSLRRKSEAQARGEAGLEVQLPPDYPPLDACSAEGGAFHGQLPHPGKALTEEFAALRAELTRLLRAHRYDVCNLWFTLDVPRRPRTALVVQSSPVFLDRARDLRLMDEFITEPLDEASSVPTVLSRDLLSSIPGPDLHVCLLFRSSWYSHRSCALRYAEEDKKRDSAAESRGSAVSEDSATTFRRNNMEARFLVLDAGGLRALAEWVVKVQRACERMAAAAGA</sequence>
<protein>
    <submittedName>
        <fullName evidence="2">Uncharacterized protein</fullName>
    </submittedName>
</protein>
<organism evidence="2 3">
    <name type="scientific">Prorocentrum cordatum</name>
    <dbReference type="NCBI Taxonomy" id="2364126"/>
    <lineage>
        <taxon>Eukaryota</taxon>
        <taxon>Sar</taxon>
        <taxon>Alveolata</taxon>
        <taxon>Dinophyceae</taxon>
        <taxon>Prorocentrales</taxon>
        <taxon>Prorocentraceae</taxon>
        <taxon>Prorocentrum</taxon>
    </lineage>
</organism>
<proteinExistence type="predicted"/>
<accession>A0ABN9VZL8</accession>
<name>A0ABN9VZL8_9DINO</name>
<keyword evidence="3" id="KW-1185">Reference proteome</keyword>
<feature type="region of interest" description="Disordered" evidence="1">
    <location>
        <begin position="158"/>
        <end position="198"/>
    </location>
</feature>